<name>A0ABS8WUS9_DATST</name>
<organism evidence="1 2">
    <name type="scientific">Datura stramonium</name>
    <name type="common">Jimsonweed</name>
    <name type="synonym">Common thornapple</name>
    <dbReference type="NCBI Taxonomy" id="4076"/>
    <lineage>
        <taxon>Eukaryota</taxon>
        <taxon>Viridiplantae</taxon>
        <taxon>Streptophyta</taxon>
        <taxon>Embryophyta</taxon>
        <taxon>Tracheophyta</taxon>
        <taxon>Spermatophyta</taxon>
        <taxon>Magnoliopsida</taxon>
        <taxon>eudicotyledons</taxon>
        <taxon>Gunneridae</taxon>
        <taxon>Pentapetalae</taxon>
        <taxon>asterids</taxon>
        <taxon>lamiids</taxon>
        <taxon>Solanales</taxon>
        <taxon>Solanaceae</taxon>
        <taxon>Solanoideae</taxon>
        <taxon>Datureae</taxon>
        <taxon>Datura</taxon>
    </lineage>
</organism>
<reference evidence="1 2" key="1">
    <citation type="journal article" date="2021" name="BMC Genomics">
        <title>Datura genome reveals duplications of psychoactive alkaloid biosynthetic genes and high mutation rate following tissue culture.</title>
        <authorList>
            <person name="Rajewski A."/>
            <person name="Carter-House D."/>
            <person name="Stajich J."/>
            <person name="Litt A."/>
        </authorList>
    </citation>
    <scope>NUCLEOTIDE SEQUENCE [LARGE SCALE GENOMIC DNA]</scope>
    <source>
        <strain evidence="1">AR-01</strain>
    </source>
</reference>
<dbReference type="Proteomes" id="UP000823775">
    <property type="component" value="Unassembled WGS sequence"/>
</dbReference>
<gene>
    <name evidence="1" type="ORF">HAX54_002937</name>
</gene>
<evidence type="ECO:0000313" key="1">
    <source>
        <dbReference type="EMBL" id="MCE3215606.1"/>
    </source>
</evidence>
<accession>A0ABS8WUS9</accession>
<sequence length="60" mass="6886">MSSCESMYLRDSINRCLWRMLLPRLVEKPYLALMENVLRTIVGSSSCNRSGLTSDQLSIF</sequence>
<keyword evidence="2" id="KW-1185">Reference proteome</keyword>
<evidence type="ECO:0000313" key="2">
    <source>
        <dbReference type="Proteomes" id="UP000823775"/>
    </source>
</evidence>
<proteinExistence type="predicted"/>
<dbReference type="EMBL" id="JACEIK010011316">
    <property type="protein sequence ID" value="MCE3215606.1"/>
    <property type="molecule type" value="Genomic_DNA"/>
</dbReference>
<protein>
    <submittedName>
        <fullName evidence="1">Uncharacterized protein</fullName>
    </submittedName>
</protein>
<comment type="caution">
    <text evidence="1">The sequence shown here is derived from an EMBL/GenBank/DDBJ whole genome shotgun (WGS) entry which is preliminary data.</text>
</comment>
<feature type="non-terminal residue" evidence="1">
    <location>
        <position position="60"/>
    </location>
</feature>